<dbReference type="PROSITE" id="PS00108">
    <property type="entry name" value="PROTEIN_KINASE_ST"/>
    <property type="match status" value="1"/>
</dbReference>
<evidence type="ECO:0000256" key="6">
    <source>
        <dbReference type="ARBA" id="ARBA00022777"/>
    </source>
</evidence>
<feature type="domain" description="CNH" evidence="11">
    <location>
        <begin position="608"/>
        <end position="885"/>
    </location>
</feature>
<keyword evidence="5 8" id="KW-0547">Nucleotide-binding</keyword>
<dbReference type="InterPro" id="IPR051700">
    <property type="entry name" value="STE20_Ser-Thr_kinase"/>
</dbReference>
<evidence type="ECO:0000256" key="3">
    <source>
        <dbReference type="ARBA" id="ARBA00022527"/>
    </source>
</evidence>
<evidence type="ECO:0000256" key="5">
    <source>
        <dbReference type="ARBA" id="ARBA00022741"/>
    </source>
</evidence>
<dbReference type="KEGG" id="tad:TRIADDRAFT_52207"/>
<dbReference type="Gene3D" id="3.30.200.20">
    <property type="entry name" value="Phosphorylase Kinase, domain 1"/>
    <property type="match status" value="1"/>
</dbReference>
<dbReference type="SUPFAM" id="SSF56112">
    <property type="entry name" value="Protein kinase-like (PK-like)"/>
    <property type="match status" value="1"/>
</dbReference>
<protein>
    <recommendedName>
        <fullName evidence="2">non-specific serine/threonine protein kinase</fullName>
        <ecNumber evidence="2">2.7.11.1</ecNumber>
    </recommendedName>
</protein>
<comment type="similarity">
    <text evidence="1">Belongs to the protein kinase superfamily. STE Ser/Thr protein kinase family. STE20 subfamily.</text>
</comment>
<dbReference type="eggNOG" id="KOG0587">
    <property type="taxonomic scope" value="Eukaryota"/>
</dbReference>
<dbReference type="EC" id="2.7.11.1" evidence="2"/>
<evidence type="ECO:0000256" key="1">
    <source>
        <dbReference type="ARBA" id="ARBA00008874"/>
    </source>
</evidence>
<dbReference type="Pfam" id="PF00069">
    <property type="entry name" value="Pkinase"/>
    <property type="match status" value="1"/>
</dbReference>
<dbReference type="GO" id="GO:0000165">
    <property type="term" value="P:MAPK cascade"/>
    <property type="evidence" value="ECO:0000318"/>
    <property type="project" value="GO_Central"/>
</dbReference>
<dbReference type="PhylomeDB" id="B3RM24"/>
<evidence type="ECO:0000256" key="9">
    <source>
        <dbReference type="SAM" id="MobiDB-lite"/>
    </source>
</evidence>
<dbReference type="GO" id="GO:0004674">
    <property type="term" value="F:protein serine/threonine kinase activity"/>
    <property type="evidence" value="ECO:0000318"/>
    <property type="project" value="GO_Central"/>
</dbReference>
<keyword evidence="6" id="KW-0418">Kinase</keyword>
<reference evidence="12 13" key="1">
    <citation type="journal article" date="2008" name="Nature">
        <title>The Trichoplax genome and the nature of placozoans.</title>
        <authorList>
            <person name="Srivastava M."/>
            <person name="Begovic E."/>
            <person name="Chapman J."/>
            <person name="Putnam N.H."/>
            <person name="Hellsten U."/>
            <person name="Kawashima T."/>
            <person name="Kuo A."/>
            <person name="Mitros T."/>
            <person name="Salamov A."/>
            <person name="Carpenter M.L."/>
            <person name="Signorovitch A.Y."/>
            <person name="Moreno M.A."/>
            <person name="Kamm K."/>
            <person name="Grimwood J."/>
            <person name="Schmutz J."/>
            <person name="Shapiro H."/>
            <person name="Grigoriev I.V."/>
            <person name="Buss L.W."/>
            <person name="Schierwater B."/>
            <person name="Dellaporta S.L."/>
            <person name="Rokhsar D.S."/>
        </authorList>
    </citation>
    <scope>NUCLEOTIDE SEQUENCE [LARGE SCALE GENOMIC DNA]</scope>
    <source>
        <strain evidence="12 13">Grell-BS-1999</strain>
    </source>
</reference>
<dbReference type="OrthoDB" id="8693905at2759"/>
<sequence length="885" mass="98885">MDGKEAVDRDIDLSDLKDPANTFELMEIVGRGTYGLVYKGRHRKAGKLAAIKIMGIKKDEEKEIKLEINMLRRFSNQKNIATYYGAFIKQGSPGCESQLWLVMEFCGAGSVTDLVKGSDKQLLKENWLAYICQEVLQGLSYLHSHKVIHRDIKGQNILLTENADVKLVDFGVSAQLDKTVGRRNTFIGTPYWMAPEVIACNDKPAYSYDHRSDVWSLGITAIEMAERQPPLCDVHPMRALFLILRGPSPKLKSPRRWSRSFVNFVGSCLIKNYTRRPTTDHMLQHDFIRNQPDSRHTRIQVKDYLDRLRRKQYEQVAERGNSNGFVSYEQEDEEESDTLSKNENNGDEASPIPAPGGSTLIRNLTLMQGGKMLPELSESVDEDASTQPTNDRIDDEPAPRASKEDSAIHELRQKQKLPVSRERSASASVTTPSSSHLPVTSPHSNIMKSPMESDDDDDNEGYDHGPTSNLLGNSEEGETEVVRSEEFMAVLNPSTLRNGTQNMGRPLQPASAPKKQGTGGGNSSSNRSSDSQQLMQRINALKVTESEAQRSSNNTIDSLGSAGSTIDSSDNTLKKNNSKLSIVSGADGYNTIRSEETPLVSKFKKKFYNEVLCASLWGVNLLVGTDSGLSLLDRSGNGKVFPLITRRRFQQIDVMEGQNVLISISGKKNKLRIYFLSYLKAKILKKGDETLDKTTKRGFISVGELEGCTYYKIVKYDQIKFLCVALRNSIEIYAWAPKPFHKFMTFKSFTNLSYSPRIVSMTVQEEQSQIKVVYASKIGFHAIDMATGSTIDLYIPRLSLREEVFAPHSIITVDAYIGSNRVMGWGGKALEIRLASTGRLEGVLMHRGAQKLKYLCEKNDKYRLPGFDGSLQIINTALCIDSLVN</sequence>
<keyword evidence="3" id="KW-0723">Serine/threonine-protein kinase</keyword>
<feature type="region of interest" description="Disordered" evidence="9">
    <location>
        <begin position="377"/>
        <end position="481"/>
    </location>
</feature>
<dbReference type="GeneID" id="6749305"/>
<keyword evidence="4" id="KW-0808">Transferase</keyword>
<dbReference type="InterPro" id="IPR011009">
    <property type="entry name" value="Kinase-like_dom_sf"/>
</dbReference>
<dbReference type="PANTHER" id="PTHR47096">
    <property type="entry name" value="MISSHAPEN LIKE KINASE 1"/>
    <property type="match status" value="1"/>
</dbReference>
<dbReference type="PANTHER" id="PTHR47096:SF1">
    <property type="entry name" value="MISSHAPEN LIKE KINASE 1"/>
    <property type="match status" value="1"/>
</dbReference>
<dbReference type="PROSITE" id="PS50219">
    <property type="entry name" value="CNH"/>
    <property type="match status" value="1"/>
</dbReference>
<dbReference type="CDD" id="cd06608">
    <property type="entry name" value="STKc_myosinIII_N_like"/>
    <property type="match status" value="1"/>
</dbReference>
<keyword evidence="13" id="KW-1185">Reference proteome</keyword>
<feature type="compositionally biased region" description="Low complexity" evidence="9">
    <location>
        <begin position="425"/>
        <end position="435"/>
    </location>
</feature>
<dbReference type="AlphaFoldDB" id="B3RM24"/>
<dbReference type="GO" id="GO:0005524">
    <property type="term" value="F:ATP binding"/>
    <property type="evidence" value="ECO:0007669"/>
    <property type="project" value="UniProtKB-UniRule"/>
</dbReference>
<dbReference type="FunFam" id="3.30.200.20:FF:000259">
    <property type="entry name" value="Mitogen-activated protein kinase kinase kinase kinase 4"/>
    <property type="match status" value="1"/>
</dbReference>
<dbReference type="SMART" id="SM00036">
    <property type="entry name" value="CNH"/>
    <property type="match status" value="1"/>
</dbReference>
<dbReference type="EMBL" id="DS985241">
    <property type="protein sequence ID" value="EDV29624.1"/>
    <property type="molecule type" value="Genomic_DNA"/>
</dbReference>
<dbReference type="GO" id="GO:0005737">
    <property type="term" value="C:cytoplasm"/>
    <property type="evidence" value="ECO:0000318"/>
    <property type="project" value="GO_Central"/>
</dbReference>
<dbReference type="STRING" id="10228.B3RM24"/>
<name>B3RM24_TRIAD</name>
<dbReference type="SMART" id="SM00220">
    <property type="entry name" value="S_TKc"/>
    <property type="match status" value="1"/>
</dbReference>
<organism evidence="12 13">
    <name type="scientific">Trichoplax adhaerens</name>
    <name type="common">Trichoplax reptans</name>
    <dbReference type="NCBI Taxonomy" id="10228"/>
    <lineage>
        <taxon>Eukaryota</taxon>
        <taxon>Metazoa</taxon>
        <taxon>Placozoa</taxon>
        <taxon>Uniplacotomia</taxon>
        <taxon>Trichoplacea</taxon>
        <taxon>Trichoplacidae</taxon>
        <taxon>Trichoplax</taxon>
    </lineage>
</organism>
<dbReference type="Gene3D" id="1.10.510.10">
    <property type="entry name" value="Transferase(Phosphotransferase) domain 1"/>
    <property type="match status" value="1"/>
</dbReference>
<evidence type="ECO:0000256" key="8">
    <source>
        <dbReference type="PROSITE-ProRule" id="PRU10141"/>
    </source>
</evidence>
<evidence type="ECO:0000256" key="2">
    <source>
        <dbReference type="ARBA" id="ARBA00012513"/>
    </source>
</evidence>
<gene>
    <name evidence="12" type="ORF">TRIADDRAFT_52207</name>
</gene>
<dbReference type="HOGENOM" id="CLU_001831_2_0_1"/>
<evidence type="ECO:0000259" key="10">
    <source>
        <dbReference type="PROSITE" id="PS50011"/>
    </source>
</evidence>
<dbReference type="Pfam" id="PF00780">
    <property type="entry name" value="CNH"/>
    <property type="match status" value="1"/>
</dbReference>
<dbReference type="RefSeq" id="XP_002108826.1">
    <property type="nucleotide sequence ID" value="XM_002108790.1"/>
</dbReference>
<keyword evidence="7 8" id="KW-0067">ATP-binding</keyword>
<dbReference type="CTD" id="6749305"/>
<dbReference type="OMA" id="LEKRNGW"/>
<dbReference type="InterPro" id="IPR008271">
    <property type="entry name" value="Ser/Thr_kinase_AS"/>
</dbReference>
<proteinExistence type="inferred from homology"/>
<evidence type="ECO:0000256" key="4">
    <source>
        <dbReference type="ARBA" id="ARBA00022679"/>
    </source>
</evidence>
<evidence type="ECO:0000313" key="12">
    <source>
        <dbReference type="EMBL" id="EDV29624.1"/>
    </source>
</evidence>
<feature type="binding site" evidence="8">
    <location>
        <position position="52"/>
    </location>
    <ligand>
        <name>ATP</name>
        <dbReference type="ChEBI" id="CHEBI:30616"/>
    </ligand>
</feature>
<dbReference type="Proteomes" id="UP000009022">
    <property type="component" value="Unassembled WGS sequence"/>
</dbReference>
<evidence type="ECO:0000256" key="7">
    <source>
        <dbReference type="ARBA" id="ARBA00022840"/>
    </source>
</evidence>
<dbReference type="InterPro" id="IPR017441">
    <property type="entry name" value="Protein_kinase_ATP_BS"/>
</dbReference>
<feature type="compositionally biased region" description="Basic and acidic residues" evidence="9">
    <location>
        <begin position="391"/>
        <end position="424"/>
    </location>
</feature>
<dbReference type="GO" id="GO:0043408">
    <property type="term" value="P:regulation of MAPK cascade"/>
    <property type="evidence" value="ECO:0000318"/>
    <property type="project" value="GO_Central"/>
</dbReference>
<dbReference type="FunCoup" id="B3RM24">
    <property type="interactions" value="1452"/>
</dbReference>
<feature type="compositionally biased region" description="Polar residues" evidence="9">
    <location>
        <begin position="436"/>
        <end position="447"/>
    </location>
</feature>
<feature type="region of interest" description="Disordered" evidence="9">
    <location>
        <begin position="495"/>
        <end position="573"/>
    </location>
</feature>
<dbReference type="PROSITE" id="PS00107">
    <property type="entry name" value="PROTEIN_KINASE_ATP"/>
    <property type="match status" value="1"/>
</dbReference>
<dbReference type="GO" id="GO:0048812">
    <property type="term" value="P:neuron projection morphogenesis"/>
    <property type="evidence" value="ECO:0000318"/>
    <property type="project" value="GO_Central"/>
</dbReference>
<dbReference type="InParanoid" id="B3RM24"/>
<dbReference type="InterPro" id="IPR001180">
    <property type="entry name" value="CNH_dom"/>
</dbReference>
<feature type="compositionally biased region" description="Polar residues" evidence="9">
    <location>
        <begin position="549"/>
        <end position="573"/>
    </location>
</feature>
<evidence type="ECO:0000313" key="13">
    <source>
        <dbReference type="Proteomes" id="UP000009022"/>
    </source>
</evidence>
<evidence type="ECO:0000259" key="11">
    <source>
        <dbReference type="PROSITE" id="PS50219"/>
    </source>
</evidence>
<dbReference type="PROSITE" id="PS50011">
    <property type="entry name" value="PROTEIN_KINASE_DOM"/>
    <property type="match status" value="1"/>
</dbReference>
<feature type="region of interest" description="Disordered" evidence="9">
    <location>
        <begin position="315"/>
        <end position="360"/>
    </location>
</feature>
<accession>B3RM24</accession>
<feature type="domain" description="Protein kinase" evidence="10">
    <location>
        <begin position="23"/>
        <end position="288"/>
    </location>
</feature>
<dbReference type="FunFam" id="1.10.510.10:FF:000435">
    <property type="entry name" value="Nik-related protein kinase"/>
    <property type="match status" value="1"/>
</dbReference>
<dbReference type="InterPro" id="IPR000719">
    <property type="entry name" value="Prot_kinase_dom"/>
</dbReference>